<protein>
    <submittedName>
        <fullName evidence="1">Endonuclease</fullName>
    </submittedName>
</protein>
<organism evidence="1 2">
    <name type="scientific">candidate division WOR-3 bacterium</name>
    <dbReference type="NCBI Taxonomy" id="2052148"/>
    <lineage>
        <taxon>Bacteria</taxon>
        <taxon>Bacteria division WOR-3</taxon>
    </lineage>
</organism>
<keyword evidence="1" id="KW-0378">Hydrolase</keyword>
<keyword evidence="1" id="KW-0540">Nuclease</keyword>
<keyword evidence="1" id="KW-0255">Endonuclease</keyword>
<dbReference type="EMBL" id="VGIR01000044">
    <property type="protein sequence ID" value="MBM3331805.1"/>
    <property type="molecule type" value="Genomic_DNA"/>
</dbReference>
<evidence type="ECO:0000313" key="1">
    <source>
        <dbReference type="EMBL" id="MBM3331805.1"/>
    </source>
</evidence>
<evidence type="ECO:0000313" key="2">
    <source>
        <dbReference type="Proteomes" id="UP000779900"/>
    </source>
</evidence>
<proteinExistence type="predicted"/>
<gene>
    <name evidence="1" type="ORF">FJY68_08145</name>
</gene>
<name>A0A937XDP0_UNCW3</name>
<dbReference type="GO" id="GO:0004519">
    <property type="term" value="F:endonuclease activity"/>
    <property type="evidence" value="ECO:0007669"/>
    <property type="project" value="UniProtKB-KW"/>
</dbReference>
<dbReference type="Proteomes" id="UP000779900">
    <property type="component" value="Unassembled WGS sequence"/>
</dbReference>
<sequence>MREANNYSTIIESIFLSKYKPGMVAVNFERQDLVKAGRKLGVPVPKNLGDVIYSFRYRSTLPAAVKAKAGSGKAWIIRPAGRGKYQFAMVTECPIVPNANMAVTKVPDCTPGVVAKYAFNDEQALLARVRYNRLVDIFSGVTCYSLQNHLRTTVPGIGQVETDEIYVGVDKKGAHYVFPVQAKGGTDRLNIVQIEQDFAVCRQKFPSLICRPIAAQFMADDVIALFEFEQGEEGVRIASERHYKLVPPEDVTEDDLAAYRQRQSD</sequence>
<reference evidence="1" key="1">
    <citation type="submission" date="2019-03" db="EMBL/GenBank/DDBJ databases">
        <title>Lake Tanganyika Metagenome-Assembled Genomes (MAGs).</title>
        <authorList>
            <person name="Tran P."/>
        </authorList>
    </citation>
    <scope>NUCLEOTIDE SEQUENCE</scope>
    <source>
        <strain evidence="1">K_DeepCast_150m_m2_040</strain>
    </source>
</reference>
<accession>A0A937XDP0</accession>
<comment type="caution">
    <text evidence="1">The sequence shown here is derived from an EMBL/GenBank/DDBJ whole genome shotgun (WGS) entry which is preliminary data.</text>
</comment>
<dbReference type="AlphaFoldDB" id="A0A937XDP0"/>